<gene>
    <name evidence="3" type="ORF">CTheo_1125</name>
</gene>
<evidence type="ECO:0000256" key="2">
    <source>
        <dbReference type="SAM" id="Phobius"/>
    </source>
</evidence>
<feature type="transmembrane region" description="Helical" evidence="2">
    <location>
        <begin position="111"/>
        <end position="131"/>
    </location>
</feature>
<name>A0A5N5QUV1_9AGAM</name>
<keyword evidence="2" id="KW-0472">Membrane</keyword>
<dbReference type="AlphaFoldDB" id="A0A5N5QUV1"/>
<dbReference type="Proteomes" id="UP000383932">
    <property type="component" value="Unassembled WGS sequence"/>
</dbReference>
<keyword evidence="2" id="KW-0812">Transmembrane</keyword>
<evidence type="ECO:0000256" key="1">
    <source>
        <dbReference type="SAM" id="MobiDB-lite"/>
    </source>
</evidence>
<evidence type="ECO:0000313" key="3">
    <source>
        <dbReference type="EMBL" id="KAB5595448.1"/>
    </source>
</evidence>
<feature type="transmembrane region" description="Helical" evidence="2">
    <location>
        <begin position="202"/>
        <end position="224"/>
    </location>
</feature>
<keyword evidence="2" id="KW-1133">Transmembrane helix</keyword>
<accession>A0A5N5QUV1</accession>
<comment type="caution">
    <text evidence="3">The sequence shown here is derived from an EMBL/GenBank/DDBJ whole genome shotgun (WGS) entry which is preliminary data.</text>
</comment>
<proteinExistence type="predicted"/>
<organism evidence="3 4">
    <name type="scientific">Ceratobasidium theobromae</name>
    <dbReference type="NCBI Taxonomy" id="1582974"/>
    <lineage>
        <taxon>Eukaryota</taxon>
        <taxon>Fungi</taxon>
        <taxon>Dikarya</taxon>
        <taxon>Basidiomycota</taxon>
        <taxon>Agaricomycotina</taxon>
        <taxon>Agaricomycetes</taxon>
        <taxon>Cantharellales</taxon>
        <taxon>Ceratobasidiaceae</taxon>
        <taxon>Ceratobasidium</taxon>
    </lineage>
</organism>
<keyword evidence="4" id="KW-1185">Reference proteome</keyword>
<feature type="region of interest" description="Disordered" evidence="1">
    <location>
        <begin position="1"/>
        <end position="92"/>
    </location>
</feature>
<dbReference type="OrthoDB" id="2553651at2759"/>
<sequence>MSYASVAAHNAPHPSEQPRPDPNLLTTPNDVSGGSLPDVTNTVNVAPSDFKSNPHTVTSETTVRVYESDDEGQGNRPGSSKRRAAKDRAHKGFHEAEQEGLYLWAQFKERVLRPGTAGGILGVVNVGLLAFVGRELYTKPHLRGDTRTLGITAAAAIALLGAEGALADAYIKTPAGQEEKERAKKEGAALYRHSREVVLRPGVLGGLVGALNLGILGGVGYVAYSSWDKPHWDRRTVSAISAGLLTLALGEGYLGEQYVDKELPKRK</sequence>
<feature type="compositionally biased region" description="Polar residues" evidence="1">
    <location>
        <begin position="24"/>
        <end position="62"/>
    </location>
</feature>
<feature type="transmembrane region" description="Helical" evidence="2">
    <location>
        <begin position="151"/>
        <end position="171"/>
    </location>
</feature>
<evidence type="ECO:0008006" key="5">
    <source>
        <dbReference type="Google" id="ProtNLM"/>
    </source>
</evidence>
<reference evidence="3 4" key="1">
    <citation type="journal article" date="2019" name="Fungal Biol. Biotechnol.">
        <title>Draft genome sequence of fastidious pathogen Ceratobasidium theobromae, which causes vascular-streak dieback in Theobroma cacao.</title>
        <authorList>
            <person name="Ali S.S."/>
            <person name="Asman A."/>
            <person name="Shao J."/>
            <person name="Firmansyah A.P."/>
            <person name="Susilo A.W."/>
            <person name="Rosmana A."/>
            <person name="McMahon P."/>
            <person name="Junaid M."/>
            <person name="Guest D."/>
            <person name="Kheng T.Y."/>
            <person name="Meinhardt L.W."/>
            <person name="Bailey B.A."/>
        </authorList>
    </citation>
    <scope>NUCLEOTIDE SEQUENCE [LARGE SCALE GENOMIC DNA]</scope>
    <source>
        <strain evidence="3 4">CT2</strain>
    </source>
</reference>
<dbReference type="EMBL" id="SSOP01000009">
    <property type="protein sequence ID" value="KAB5595448.1"/>
    <property type="molecule type" value="Genomic_DNA"/>
</dbReference>
<evidence type="ECO:0000313" key="4">
    <source>
        <dbReference type="Proteomes" id="UP000383932"/>
    </source>
</evidence>
<protein>
    <recommendedName>
        <fullName evidence="5">Transmembrane protein</fullName>
    </recommendedName>
</protein>